<feature type="region of interest" description="Disordered" evidence="1">
    <location>
        <begin position="1"/>
        <end position="63"/>
    </location>
</feature>
<feature type="compositionally biased region" description="Low complexity" evidence="1">
    <location>
        <begin position="31"/>
        <end position="55"/>
    </location>
</feature>
<reference evidence="2" key="1">
    <citation type="journal article" date="2020" name="Cell">
        <title>Large-Scale Comparative Analyses of Tick Genomes Elucidate Their Genetic Diversity and Vector Capacities.</title>
        <authorList>
            <consortium name="Tick Genome and Microbiome Consortium (TIGMIC)"/>
            <person name="Jia N."/>
            <person name="Wang J."/>
            <person name="Shi W."/>
            <person name="Du L."/>
            <person name="Sun Y."/>
            <person name="Zhan W."/>
            <person name="Jiang J.F."/>
            <person name="Wang Q."/>
            <person name="Zhang B."/>
            <person name="Ji P."/>
            <person name="Bell-Sakyi L."/>
            <person name="Cui X.M."/>
            <person name="Yuan T.T."/>
            <person name="Jiang B.G."/>
            <person name="Yang W.F."/>
            <person name="Lam T.T."/>
            <person name="Chang Q.C."/>
            <person name="Ding S.J."/>
            <person name="Wang X.J."/>
            <person name="Zhu J.G."/>
            <person name="Ruan X.D."/>
            <person name="Zhao L."/>
            <person name="Wei J.T."/>
            <person name="Ye R.Z."/>
            <person name="Que T.C."/>
            <person name="Du C.H."/>
            <person name="Zhou Y.H."/>
            <person name="Cheng J.X."/>
            <person name="Dai P.F."/>
            <person name="Guo W.B."/>
            <person name="Han X.H."/>
            <person name="Huang E.J."/>
            <person name="Li L.F."/>
            <person name="Wei W."/>
            <person name="Gao Y.C."/>
            <person name="Liu J.Z."/>
            <person name="Shao H.Z."/>
            <person name="Wang X."/>
            <person name="Wang C.C."/>
            <person name="Yang T.C."/>
            <person name="Huo Q.B."/>
            <person name="Li W."/>
            <person name="Chen H.Y."/>
            <person name="Chen S.E."/>
            <person name="Zhou L.G."/>
            <person name="Ni X.B."/>
            <person name="Tian J.H."/>
            <person name="Sheng Y."/>
            <person name="Liu T."/>
            <person name="Pan Y.S."/>
            <person name="Xia L.Y."/>
            <person name="Li J."/>
            <person name="Zhao F."/>
            <person name="Cao W.C."/>
        </authorList>
    </citation>
    <scope>NUCLEOTIDE SEQUENCE</scope>
    <source>
        <strain evidence="2">Rsan-2018</strain>
    </source>
</reference>
<sequence>MSSSGDVCCEGKPECCNETSEVKNDAEPKAEAAAPEVPEAAPAPAGGESAAPADAVPQDGASS</sequence>
<comment type="caution">
    <text evidence="2">The sequence shown here is derived from an EMBL/GenBank/DDBJ whole genome shotgun (WGS) entry which is preliminary data.</text>
</comment>
<feature type="compositionally biased region" description="Basic and acidic residues" evidence="1">
    <location>
        <begin position="9"/>
        <end position="30"/>
    </location>
</feature>
<dbReference type="AlphaFoldDB" id="A0A9D4QHW8"/>
<evidence type="ECO:0000313" key="3">
    <source>
        <dbReference type="Proteomes" id="UP000821837"/>
    </source>
</evidence>
<protein>
    <submittedName>
        <fullName evidence="2">Uncharacterized protein</fullName>
    </submittedName>
</protein>
<proteinExistence type="predicted"/>
<organism evidence="2 3">
    <name type="scientific">Rhipicephalus sanguineus</name>
    <name type="common">Brown dog tick</name>
    <name type="synonym">Ixodes sanguineus</name>
    <dbReference type="NCBI Taxonomy" id="34632"/>
    <lineage>
        <taxon>Eukaryota</taxon>
        <taxon>Metazoa</taxon>
        <taxon>Ecdysozoa</taxon>
        <taxon>Arthropoda</taxon>
        <taxon>Chelicerata</taxon>
        <taxon>Arachnida</taxon>
        <taxon>Acari</taxon>
        <taxon>Parasitiformes</taxon>
        <taxon>Ixodida</taxon>
        <taxon>Ixodoidea</taxon>
        <taxon>Ixodidae</taxon>
        <taxon>Rhipicephalinae</taxon>
        <taxon>Rhipicephalus</taxon>
        <taxon>Rhipicephalus</taxon>
    </lineage>
</organism>
<keyword evidence="3" id="KW-1185">Reference proteome</keyword>
<gene>
    <name evidence="2" type="ORF">HPB52_006171</name>
</gene>
<reference evidence="2" key="2">
    <citation type="submission" date="2021-09" db="EMBL/GenBank/DDBJ databases">
        <authorList>
            <person name="Jia N."/>
            <person name="Wang J."/>
            <person name="Shi W."/>
            <person name="Du L."/>
            <person name="Sun Y."/>
            <person name="Zhan W."/>
            <person name="Jiang J."/>
            <person name="Wang Q."/>
            <person name="Zhang B."/>
            <person name="Ji P."/>
            <person name="Sakyi L.B."/>
            <person name="Cui X."/>
            <person name="Yuan T."/>
            <person name="Jiang B."/>
            <person name="Yang W."/>
            <person name="Lam T.T.-Y."/>
            <person name="Chang Q."/>
            <person name="Ding S."/>
            <person name="Wang X."/>
            <person name="Zhu J."/>
            <person name="Ruan X."/>
            <person name="Zhao L."/>
            <person name="Wei J."/>
            <person name="Que T."/>
            <person name="Du C."/>
            <person name="Cheng J."/>
            <person name="Dai P."/>
            <person name="Han X."/>
            <person name="Huang E."/>
            <person name="Gao Y."/>
            <person name="Liu J."/>
            <person name="Shao H."/>
            <person name="Ye R."/>
            <person name="Li L."/>
            <person name="Wei W."/>
            <person name="Wang X."/>
            <person name="Wang C."/>
            <person name="Huo Q."/>
            <person name="Li W."/>
            <person name="Guo W."/>
            <person name="Chen H."/>
            <person name="Chen S."/>
            <person name="Zhou L."/>
            <person name="Zhou L."/>
            <person name="Ni X."/>
            <person name="Tian J."/>
            <person name="Zhou Y."/>
            <person name="Sheng Y."/>
            <person name="Liu T."/>
            <person name="Pan Y."/>
            <person name="Xia L."/>
            <person name="Li J."/>
            <person name="Zhao F."/>
            <person name="Cao W."/>
        </authorList>
    </citation>
    <scope>NUCLEOTIDE SEQUENCE</scope>
    <source>
        <strain evidence="2">Rsan-2018</strain>
        <tissue evidence="2">Larvae</tissue>
    </source>
</reference>
<accession>A0A9D4QHW8</accession>
<evidence type="ECO:0000313" key="2">
    <source>
        <dbReference type="EMBL" id="KAH7982619.1"/>
    </source>
</evidence>
<name>A0A9D4QHW8_RHISA</name>
<dbReference type="EMBL" id="JABSTV010001245">
    <property type="protein sequence ID" value="KAH7982619.1"/>
    <property type="molecule type" value="Genomic_DNA"/>
</dbReference>
<evidence type="ECO:0000256" key="1">
    <source>
        <dbReference type="SAM" id="MobiDB-lite"/>
    </source>
</evidence>
<dbReference type="Proteomes" id="UP000821837">
    <property type="component" value="Chromosome 1"/>
</dbReference>